<evidence type="ECO:0000313" key="3">
    <source>
        <dbReference type="EMBL" id="TCP01271.1"/>
    </source>
</evidence>
<dbReference type="GeneID" id="99686695"/>
<dbReference type="PANTHER" id="PTHR36919:SF3">
    <property type="entry name" value="BLL5882 PROTEIN"/>
    <property type="match status" value="1"/>
</dbReference>
<accession>A0A4R2M5F7</accession>
<protein>
    <submittedName>
        <fullName evidence="3">Uncharacterized protein DUF2147</fullName>
    </submittedName>
</protein>
<dbReference type="Pfam" id="PF09917">
    <property type="entry name" value="DUF2147"/>
    <property type="match status" value="1"/>
</dbReference>
<dbReference type="AlphaFoldDB" id="A0A4R2M5F7"/>
<keyword evidence="1" id="KW-0732">Signal</keyword>
<dbReference type="Proteomes" id="UP000295106">
    <property type="component" value="Unassembled WGS sequence"/>
</dbReference>
<evidence type="ECO:0000313" key="4">
    <source>
        <dbReference type="Proteomes" id="UP000295106"/>
    </source>
</evidence>
<evidence type="ECO:0000256" key="1">
    <source>
        <dbReference type="SAM" id="SignalP"/>
    </source>
</evidence>
<dbReference type="PANTHER" id="PTHR36919">
    <property type="entry name" value="BLR1215 PROTEIN"/>
    <property type="match status" value="1"/>
</dbReference>
<sequence length="144" mass="16053">MHKRNWIALVLAAASSVAMAQATPQGLWRTIDDETGKEKSLVRIVDEAGVLGGRIEKLLDPSKQDARCDKCSDARKGQPVLGMTILENVRKNADEPYWDGGTILDPNNGKSYRVRLTPKDGGKTLEVRGFIGPFYRNQTWQRVE</sequence>
<dbReference type="InterPro" id="IPR019223">
    <property type="entry name" value="DUF2147"/>
</dbReference>
<dbReference type="Gene3D" id="2.40.128.520">
    <property type="match status" value="1"/>
</dbReference>
<feature type="chain" id="PRO_5020723325" evidence="1">
    <location>
        <begin position="21"/>
        <end position="144"/>
    </location>
</feature>
<dbReference type="OrthoDB" id="9814399at2"/>
<comment type="caution">
    <text evidence="3">The sequence shown here is derived from an EMBL/GenBank/DDBJ whole genome shotgun (WGS) entry which is preliminary data.</text>
</comment>
<dbReference type="EMBL" id="SLXD01000010">
    <property type="protein sequence ID" value="TCP01271.1"/>
    <property type="molecule type" value="Genomic_DNA"/>
</dbReference>
<feature type="signal peptide" evidence="1">
    <location>
        <begin position="1"/>
        <end position="20"/>
    </location>
</feature>
<name>A0A4R2M5F7_RUBGE</name>
<feature type="domain" description="DUF2147" evidence="2">
    <location>
        <begin position="26"/>
        <end position="142"/>
    </location>
</feature>
<gene>
    <name evidence="3" type="ORF">EV684_110203</name>
</gene>
<proteinExistence type="predicted"/>
<organism evidence="3 4">
    <name type="scientific">Rubrivivax gelatinosus</name>
    <name type="common">Rhodocyclus gelatinosus</name>
    <name type="synonym">Rhodopseudomonas gelatinosa</name>
    <dbReference type="NCBI Taxonomy" id="28068"/>
    <lineage>
        <taxon>Bacteria</taxon>
        <taxon>Pseudomonadati</taxon>
        <taxon>Pseudomonadota</taxon>
        <taxon>Betaproteobacteria</taxon>
        <taxon>Burkholderiales</taxon>
        <taxon>Sphaerotilaceae</taxon>
        <taxon>Rubrivivax</taxon>
    </lineage>
</organism>
<reference evidence="3 4" key="1">
    <citation type="submission" date="2019-03" db="EMBL/GenBank/DDBJ databases">
        <title>Genomic Encyclopedia of Type Strains, Phase IV (KMG-IV): sequencing the most valuable type-strain genomes for metagenomic binning, comparative biology and taxonomic classification.</title>
        <authorList>
            <person name="Goeker M."/>
        </authorList>
    </citation>
    <scope>NUCLEOTIDE SEQUENCE [LARGE SCALE GENOMIC DNA]</scope>
    <source>
        <strain evidence="3 4">DSM 1709</strain>
    </source>
</reference>
<evidence type="ECO:0000259" key="2">
    <source>
        <dbReference type="Pfam" id="PF09917"/>
    </source>
</evidence>
<dbReference type="RefSeq" id="WP_132648381.1">
    <property type="nucleotide sequence ID" value="NZ_CP181386.1"/>
</dbReference>